<name>A0A2I0TT38_LIMLA</name>
<organism evidence="1 2">
    <name type="scientific">Limosa lapponica baueri</name>
    <dbReference type="NCBI Taxonomy" id="1758121"/>
    <lineage>
        <taxon>Eukaryota</taxon>
        <taxon>Metazoa</taxon>
        <taxon>Chordata</taxon>
        <taxon>Craniata</taxon>
        <taxon>Vertebrata</taxon>
        <taxon>Euteleostomi</taxon>
        <taxon>Archelosauria</taxon>
        <taxon>Archosauria</taxon>
        <taxon>Dinosauria</taxon>
        <taxon>Saurischia</taxon>
        <taxon>Theropoda</taxon>
        <taxon>Coelurosauria</taxon>
        <taxon>Aves</taxon>
        <taxon>Neognathae</taxon>
        <taxon>Neoaves</taxon>
        <taxon>Charadriiformes</taxon>
        <taxon>Scolopacidae</taxon>
        <taxon>Limosa</taxon>
    </lineage>
</organism>
<evidence type="ECO:0000313" key="2">
    <source>
        <dbReference type="Proteomes" id="UP000233556"/>
    </source>
</evidence>
<sequence length="247" mass="28425">MGSATEEFQVNFKALVDLTSKEIFLPVPAKKFQCKNVPCHLQKTVGQLKVYFENDQMRTQVSRMEKNMVRIISNLNEAHTPFPHHLSEACTLLSEELRFLEKCPGVGICSVMLFIILYFTDSKIERPHPCIFITYFCGNADWRAHKMAEDWSRSTYRFSEHIRRMQAHLYLLLLAVGISAAPQVSSMAELLTLLQEMGESMTRDAQTLRIETPDNVDGECDTERKNARLFIQKLITFIRKASKDTRA</sequence>
<protein>
    <submittedName>
        <fullName evidence="1">Interleukin-5-like</fullName>
    </submittedName>
</protein>
<dbReference type="OrthoDB" id="9116446at2759"/>
<gene>
    <name evidence="1" type="ORF">llap_12725</name>
</gene>
<keyword evidence="2" id="KW-1185">Reference proteome</keyword>
<proteinExistence type="predicted"/>
<dbReference type="EMBL" id="KZ507371">
    <property type="protein sequence ID" value="PKU36974.1"/>
    <property type="molecule type" value="Genomic_DNA"/>
</dbReference>
<evidence type="ECO:0000313" key="1">
    <source>
        <dbReference type="EMBL" id="PKU36974.1"/>
    </source>
</evidence>
<reference evidence="2" key="1">
    <citation type="submission" date="2017-11" db="EMBL/GenBank/DDBJ databases">
        <authorList>
            <person name="Lima N.C."/>
            <person name="Parody-Merino A.M."/>
            <person name="Battley P.F."/>
            <person name="Fidler A.E."/>
            <person name="Prosdocimi F."/>
        </authorList>
    </citation>
    <scope>NUCLEOTIDE SEQUENCE [LARGE SCALE GENOMIC DNA]</scope>
</reference>
<reference evidence="2" key="2">
    <citation type="submission" date="2017-12" db="EMBL/GenBank/DDBJ databases">
        <title>Genome sequence of the Bar-tailed Godwit (Limosa lapponica baueri).</title>
        <authorList>
            <person name="Lima N.C.B."/>
            <person name="Parody-Merino A.M."/>
            <person name="Battley P.F."/>
            <person name="Fidler A.E."/>
            <person name="Prosdocimi F."/>
        </authorList>
    </citation>
    <scope>NUCLEOTIDE SEQUENCE [LARGE SCALE GENOMIC DNA]</scope>
</reference>
<dbReference type="Proteomes" id="UP000233556">
    <property type="component" value="Unassembled WGS sequence"/>
</dbReference>
<dbReference type="AlphaFoldDB" id="A0A2I0TT38"/>
<accession>A0A2I0TT38</accession>